<evidence type="ECO:0000256" key="5">
    <source>
        <dbReference type="ARBA" id="ARBA00022989"/>
    </source>
</evidence>
<dbReference type="EMBL" id="CP000629">
    <property type="protein sequence ID" value="ACM30480.1"/>
    <property type="molecule type" value="Genomic_DNA"/>
</dbReference>
<evidence type="ECO:0000313" key="13">
    <source>
        <dbReference type="Proteomes" id="UP000001600"/>
    </source>
</evidence>
<feature type="transmembrane region" description="Helical" evidence="10">
    <location>
        <begin position="335"/>
        <end position="356"/>
    </location>
</feature>
<feature type="transmembrane region" description="Helical" evidence="10">
    <location>
        <begin position="392"/>
        <end position="412"/>
    </location>
</feature>
<dbReference type="Proteomes" id="UP000001600">
    <property type="component" value="Chromosome 2"/>
</dbReference>
<dbReference type="KEGG" id="ara:Arad_9438"/>
<dbReference type="CDD" id="cd17319">
    <property type="entry name" value="MFS_ExuT_GudP_like"/>
    <property type="match status" value="1"/>
</dbReference>
<proteinExistence type="inferred from homology"/>
<sequence>MAAPPNSYWQRCQNTVTGNGSAANFEARGRKKVLEGPRLFHSEEDIMTFQAQAAAQGERAANPVEDRAYRKVFWRIVPFLVLCYIVAYLDRVNVGFAKLQMSSELGLSEAAYGIGAGIFFIGYFLFEVPSNVIMNKVGARVWIARIMVTWGIVSAAFMFTTSETVFYILRFLLGIAEAGFFPGLIFYLTSWYPARHRAKIITTFMSAIPVSAIFGNPLSGFLMDSFHGTHGLSGWQWMFLIEAVPAILLGVLVFFYLDDKISDAKWLAADEKAVLTANIEAEDRAKSSSPHDVASTLRDSRVWLMCLIYFCFVLGQYGLNFWMPTIVKASGVVGNLNIGLVSAIPYICTFIVMIALGRSADRHRERRWHLIIPALIAAVGFIAATASTSTTFSIIALSLAAAGAISCAPLFWSLPTAFLAGTGAAAGIAWINSVGNLAGFLGPFLVGYLKDFTGSTSAGMYLLAAALVIGSIAVLTVPAKSVNR</sequence>
<evidence type="ECO:0000259" key="11">
    <source>
        <dbReference type="PROSITE" id="PS50850"/>
    </source>
</evidence>
<dbReference type="Gene3D" id="1.20.1250.20">
    <property type="entry name" value="MFS general substrate transporter like domains"/>
    <property type="match status" value="2"/>
</dbReference>
<keyword evidence="5 10" id="KW-1133">Transmembrane helix</keyword>
<evidence type="ECO:0000256" key="6">
    <source>
        <dbReference type="ARBA" id="ARBA00023136"/>
    </source>
</evidence>
<evidence type="ECO:0000256" key="7">
    <source>
        <dbReference type="ARBA" id="ARBA00038514"/>
    </source>
</evidence>
<keyword evidence="3" id="KW-1003">Cell membrane</keyword>
<keyword evidence="4 10" id="KW-0812">Transmembrane</keyword>
<dbReference type="PROSITE" id="PS50850">
    <property type="entry name" value="MFS"/>
    <property type="match status" value="1"/>
</dbReference>
<dbReference type="InterPro" id="IPR036259">
    <property type="entry name" value="MFS_trans_sf"/>
</dbReference>
<keyword evidence="6 10" id="KW-0472">Membrane</keyword>
<evidence type="ECO:0000256" key="9">
    <source>
        <dbReference type="ARBA" id="ARBA00074139"/>
    </source>
</evidence>
<dbReference type="eggNOG" id="COG2271">
    <property type="taxonomic scope" value="Bacteria"/>
</dbReference>
<feature type="transmembrane region" description="Helical" evidence="10">
    <location>
        <begin position="200"/>
        <end position="223"/>
    </location>
</feature>
<evidence type="ECO:0000313" key="12">
    <source>
        <dbReference type="EMBL" id="ACM30480.1"/>
    </source>
</evidence>
<gene>
    <name evidence="12" type="ordered locus">Arad_9438</name>
</gene>
<feature type="transmembrane region" description="Helical" evidence="10">
    <location>
        <begin position="235"/>
        <end position="257"/>
    </location>
</feature>
<dbReference type="Pfam" id="PF07690">
    <property type="entry name" value="MFS_1"/>
    <property type="match status" value="1"/>
</dbReference>
<name>B9JKN8_RHIR8</name>
<comment type="function">
    <text evidence="8">Component of the tartrate utilization system and may allow entry of tartrate and tartrate dehydrogenase.</text>
</comment>
<dbReference type="GO" id="GO:0005886">
    <property type="term" value="C:plasma membrane"/>
    <property type="evidence" value="ECO:0007669"/>
    <property type="project" value="UniProtKB-SubCell"/>
</dbReference>
<comment type="similarity">
    <text evidence="7">Belongs to the major facilitator superfamily. Phthalate permease family.</text>
</comment>
<evidence type="ECO:0000256" key="10">
    <source>
        <dbReference type="SAM" id="Phobius"/>
    </source>
</evidence>
<dbReference type="STRING" id="311403.Arad_9438"/>
<comment type="subcellular location">
    <subcellularLocation>
        <location evidence="1">Cell membrane</location>
        <topology evidence="1">Multi-pass membrane protein</topology>
    </subcellularLocation>
</comment>
<dbReference type="AlphaFoldDB" id="B9JKN8"/>
<feature type="transmembrane region" description="Helical" evidence="10">
    <location>
        <begin position="165"/>
        <end position="188"/>
    </location>
</feature>
<keyword evidence="2" id="KW-0813">Transport</keyword>
<feature type="transmembrane region" description="Helical" evidence="10">
    <location>
        <begin position="72"/>
        <end position="89"/>
    </location>
</feature>
<dbReference type="FunFam" id="1.20.1250.20:FF:000126">
    <property type="entry name" value="MFS transporter permease"/>
    <property type="match status" value="1"/>
</dbReference>
<dbReference type="PANTHER" id="PTHR43791:SF36">
    <property type="entry name" value="TRANSPORTER, PUTATIVE (AFU_ORTHOLOGUE AFUA_6G08340)-RELATED"/>
    <property type="match status" value="1"/>
</dbReference>
<feature type="domain" description="Major facilitator superfamily (MFS) profile" evidence="11">
    <location>
        <begin position="76"/>
        <end position="482"/>
    </location>
</feature>
<dbReference type="PANTHER" id="PTHR43791">
    <property type="entry name" value="PERMEASE-RELATED"/>
    <property type="match status" value="1"/>
</dbReference>
<accession>B9JKN8</accession>
<dbReference type="SUPFAM" id="SSF103473">
    <property type="entry name" value="MFS general substrate transporter"/>
    <property type="match status" value="1"/>
</dbReference>
<dbReference type="FunFam" id="1.20.1250.20:FF:000018">
    <property type="entry name" value="MFS transporter permease"/>
    <property type="match status" value="1"/>
</dbReference>
<dbReference type="InterPro" id="IPR020846">
    <property type="entry name" value="MFS_dom"/>
</dbReference>
<dbReference type="InterPro" id="IPR011701">
    <property type="entry name" value="MFS"/>
</dbReference>
<feature type="transmembrane region" description="Helical" evidence="10">
    <location>
        <begin position="109"/>
        <end position="126"/>
    </location>
</feature>
<feature type="transmembrane region" description="Helical" evidence="10">
    <location>
        <begin position="138"/>
        <end position="159"/>
    </location>
</feature>
<evidence type="ECO:0000256" key="3">
    <source>
        <dbReference type="ARBA" id="ARBA00022475"/>
    </source>
</evidence>
<feature type="transmembrane region" description="Helical" evidence="10">
    <location>
        <begin position="368"/>
        <end position="386"/>
    </location>
</feature>
<evidence type="ECO:0000256" key="2">
    <source>
        <dbReference type="ARBA" id="ARBA00022448"/>
    </source>
</evidence>
<reference evidence="12 13" key="1">
    <citation type="journal article" date="2009" name="J. Bacteriol.">
        <title>Genome sequences of three Agrobacterium biovars help elucidate the evolution of multichromosome genomes in bacteria.</title>
        <authorList>
            <person name="Slater S.C."/>
            <person name="Goldman B.S."/>
            <person name="Goodner B."/>
            <person name="Setubal J.C."/>
            <person name="Farrand S.K."/>
            <person name="Nester E.W."/>
            <person name="Burr T.J."/>
            <person name="Banta L."/>
            <person name="Dickerman A.W."/>
            <person name="Paulsen I."/>
            <person name="Otten L."/>
            <person name="Suen G."/>
            <person name="Welch R."/>
            <person name="Almeida N.F."/>
            <person name="Arnold F."/>
            <person name="Burton O.T."/>
            <person name="Du Z."/>
            <person name="Ewing A."/>
            <person name="Godsy E."/>
            <person name="Heisel S."/>
            <person name="Houmiel K.L."/>
            <person name="Jhaveri J."/>
            <person name="Lu J."/>
            <person name="Miller N.M."/>
            <person name="Norton S."/>
            <person name="Chen Q."/>
            <person name="Phoolcharoen W."/>
            <person name="Ohlin V."/>
            <person name="Ondrusek D."/>
            <person name="Pride N."/>
            <person name="Stricklin S.L."/>
            <person name="Sun J."/>
            <person name="Wheeler C."/>
            <person name="Wilson L."/>
            <person name="Zhu H."/>
            <person name="Wood D.W."/>
        </authorList>
    </citation>
    <scope>NUCLEOTIDE SEQUENCE [LARGE SCALE GENOMIC DNA]</scope>
    <source>
        <strain evidence="13">K84 / ATCC BAA-868</strain>
    </source>
</reference>
<protein>
    <recommendedName>
        <fullName evidence="9">Putative tartrate transporter</fullName>
    </recommendedName>
</protein>
<dbReference type="HOGENOM" id="CLU_001265_0_0_5"/>
<dbReference type="GO" id="GO:0022857">
    <property type="term" value="F:transmembrane transporter activity"/>
    <property type="evidence" value="ECO:0007669"/>
    <property type="project" value="InterPro"/>
</dbReference>
<feature type="transmembrane region" description="Helical" evidence="10">
    <location>
        <begin position="424"/>
        <end position="446"/>
    </location>
</feature>
<evidence type="ECO:0000256" key="8">
    <source>
        <dbReference type="ARBA" id="ARBA00058119"/>
    </source>
</evidence>
<feature type="transmembrane region" description="Helical" evidence="10">
    <location>
        <begin position="302"/>
        <end position="323"/>
    </location>
</feature>
<organism evidence="12 13">
    <name type="scientific">Rhizobium rhizogenes (strain K84 / ATCC BAA-868)</name>
    <name type="common">Agrobacterium radiobacter</name>
    <dbReference type="NCBI Taxonomy" id="311403"/>
    <lineage>
        <taxon>Bacteria</taxon>
        <taxon>Pseudomonadati</taxon>
        <taxon>Pseudomonadota</taxon>
        <taxon>Alphaproteobacteria</taxon>
        <taxon>Hyphomicrobiales</taxon>
        <taxon>Rhizobiaceae</taxon>
        <taxon>Rhizobium/Agrobacterium group</taxon>
        <taxon>Rhizobium</taxon>
    </lineage>
</organism>
<feature type="transmembrane region" description="Helical" evidence="10">
    <location>
        <begin position="458"/>
        <end position="479"/>
    </location>
</feature>
<evidence type="ECO:0000256" key="4">
    <source>
        <dbReference type="ARBA" id="ARBA00022692"/>
    </source>
</evidence>
<evidence type="ECO:0000256" key="1">
    <source>
        <dbReference type="ARBA" id="ARBA00004651"/>
    </source>
</evidence>